<proteinExistence type="predicted"/>
<accession>A0A8S5SF24</accession>
<organism evidence="1">
    <name type="scientific">Myoviridae sp. ctuev19</name>
    <dbReference type="NCBI Taxonomy" id="2827716"/>
    <lineage>
        <taxon>Viruses</taxon>
        <taxon>Duplodnaviria</taxon>
        <taxon>Heunggongvirae</taxon>
        <taxon>Uroviricota</taxon>
        <taxon>Caudoviricetes</taxon>
    </lineage>
</organism>
<dbReference type="EMBL" id="BK032585">
    <property type="protein sequence ID" value="DAF49613.1"/>
    <property type="molecule type" value="Genomic_DNA"/>
</dbReference>
<name>A0A8S5SF24_9CAUD</name>
<sequence>MIYFGKTGDFWVYEDRIIVPVCVRAEQADDYITDLAKALDMMHRQQDKLIEEKGAMP</sequence>
<evidence type="ECO:0000313" key="1">
    <source>
        <dbReference type="EMBL" id="DAF49613.1"/>
    </source>
</evidence>
<reference evidence="1" key="1">
    <citation type="journal article" date="2021" name="Proc. Natl. Acad. Sci. U.S.A.">
        <title>A Catalog of Tens of Thousands of Viruses from Human Metagenomes Reveals Hidden Associations with Chronic Diseases.</title>
        <authorList>
            <person name="Tisza M.J."/>
            <person name="Buck C.B."/>
        </authorList>
    </citation>
    <scope>NUCLEOTIDE SEQUENCE</scope>
    <source>
        <strain evidence="1">Ctuev19</strain>
    </source>
</reference>
<protein>
    <submittedName>
        <fullName evidence="1">Uncharacterized protein</fullName>
    </submittedName>
</protein>